<reference evidence="2 3" key="1">
    <citation type="submission" date="2021-01" db="EMBL/GenBank/DDBJ databases">
        <title>Sequencing the genomes of 1000 actinobacteria strains.</title>
        <authorList>
            <person name="Klenk H.-P."/>
        </authorList>
    </citation>
    <scope>NUCLEOTIDE SEQUENCE [LARGE SCALE GENOMIC DNA]</scope>
    <source>
        <strain evidence="2 3">DSM 18662</strain>
    </source>
</reference>
<evidence type="ECO:0008006" key="4">
    <source>
        <dbReference type="Google" id="ProtNLM"/>
    </source>
</evidence>
<keyword evidence="1" id="KW-0812">Transmembrane</keyword>
<comment type="caution">
    <text evidence="2">The sequence shown here is derived from an EMBL/GenBank/DDBJ whole genome shotgun (WGS) entry which is preliminary data.</text>
</comment>
<feature type="transmembrane region" description="Helical" evidence="1">
    <location>
        <begin position="41"/>
        <end position="62"/>
    </location>
</feature>
<dbReference type="EMBL" id="JAFBCF010000001">
    <property type="protein sequence ID" value="MBM7799939.1"/>
    <property type="molecule type" value="Genomic_DNA"/>
</dbReference>
<sequence length="123" mass="12743">MVLTLSPKNPMRSVLLSVLIFEVIIFGLAIAVMLQVSKVAVGPAVGFGSVAAALALVAAGLLRRPVGFVIGWLTQGAAILLGLLTPAMFLVGGFFAGLWLISFILGKRLDAGKREVVADPDGL</sequence>
<gene>
    <name evidence="2" type="ORF">JOE57_002860</name>
</gene>
<evidence type="ECO:0000256" key="1">
    <source>
        <dbReference type="SAM" id="Phobius"/>
    </source>
</evidence>
<dbReference type="RefSeq" id="WP_338041322.1">
    <property type="nucleotide sequence ID" value="NZ_BAAAQP010000003.1"/>
</dbReference>
<keyword evidence="1" id="KW-0472">Membrane</keyword>
<dbReference type="InterPro" id="IPR025327">
    <property type="entry name" value="DUF4233"/>
</dbReference>
<accession>A0ABS2RPS4</accession>
<evidence type="ECO:0000313" key="3">
    <source>
        <dbReference type="Proteomes" id="UP000704762"/>
    </source>
</evidence>
<name>A0ABS2RPS4_9ACTN</name>
<proteinExistence type="predicted"/>
<keyword evidence="1" id="KW-1133">Transmembrane helix</keyword>
<protein>
    <recommendedName>
        <fullName evidence="4">DUF4233 domain-containing protein</fullName>
    </recommendedName>
</protein>
<keyword evidence="3" id="KW-1185">Reference proteome</keyword>
<organism evidence="2 3">
    <name type="scientific">Microlunatus panaciterrae</name>
    <dbReference type="NCBI Taxonomy" id="400768"/>
    <lineage>
        <taxon>Bacteria</taxon>
        <taxon>Bacillati</taxon>
        <taxon>Actinomycetota</taxon>
        <taxon>Actinomycetes</taxon>
        <taxon>Propionibacteriales</taxon>
        <taxon>Propionibacteriaceae</taxon>
        <taxon>Microlunatus</taxon>
    </lineage>
</organism>
<feature type="transmembrane region" description="Helical" evidence="1">
    <location>
        <begin position="77"/>
        <end position="105"/>
    </location>
</feature>
<feature type="transmembrane region" description="Helical" evidence="1">
    <location>
        <begin position="14"/>
        <end position="34"/>
    </location>
</feature>
<evidence type="ECO:0000313" key="2">
    <source>
        <dbReference type="EMBL" id="MBM7799939.1"/>
    </source>
</evidence>
<dbReference type="Proteomes" id="UP000704762">
    <property type="component" value="Unassembled WGS sequence"/>
</dbReference>
<dbReference type="Pfam" id="PF14017">
    <property type="entry name" value="DUF4233"/>
    <property type="match status" value="1"/>
</dbReference>